<dbReference type="Gene3D" id="2.170.270.10">
    <property type="entry name" value="SET domain"/>
    <property type="match status" value="1"/>
</dbReference>
<dbReference type="AlphaFoldDB" id="A0AAD9D654"/>
<accession>A0AAD9D654</accession>
<dbReference type="Proteomes" id="UP001224775">
    <property type="component" value="Unassembled WGS sequence"/>
</dbReference>
<evidence type="ECO:0000313" key="1">
    <source>
        <dbReference type="EMBL" id="KAK1734293.1"/>
    </source>
</evidence>
<protein>
    <recommendedName>
        <fullName evidence="3">SET domain-containing protein</fullName>
    </recommendedName>
</protein>
<proteinExistence type="predicted"/>
<dbReference type="EMBL" id="JATAAI010000040">
    <property type="protein sequence ID" value="KAK1734293.1"/>
    <property type="molecule type" value="Genomic_DNA"/>
</dbReference>
<reference evidence="1" key="1">
    <citation type="submission" date="2023-06" db="EMBL/GenBank/DDBJ databases">
        <title>Survivors Of The Sea: Transcriptome response of Skeletonema marinoi to long-term dormancy.</title>
        <authorList>
            <person name="Pinder M.I.M."/>
            <person name="Kourtchenko O."/>
            <person name="Robertson E.K."/>
            <person name="Larsson T."/>
            <person name="Maumus F."/>
            <person name="Osuna-Cruz C.M."/>
            <person name="Vancaester E."/>
            <person name="Stenow R."/>
            <person name="Vandepoele K."/>
            <person name="Ploug H."/>
            <person name="Bruchert V."/>
            <person name="Godhe A."/>
            <person name="Topel M."/>
        </authorList>
    </citation>
    <scope>NUCLEOTIDE SEQUENCE</scope>
    <source>
        <strain evidence="1">R05AC</strain>
    </source>
</reference>
<evidence type="ECO:0008006" key="3">
    <source>
        <dbReference type="Google" id="ProtNLM"/>
    </source>
</evidence>
<name>A0AAD9D654_9STRA</name>
<organism evidence="1 2">
    <name type="scientific">Skeletonema marinoi</name>
    <dbReference type="NCBI Taxonomy" id="267567"/>
    <lineage>
        <taxon>Eukaryota</taxon>
        <taxon>Sar</taxon>
        <taxon>Stramenopiles</taxon>
        <taxon>Ochrophyta</taxon>
        <taxon>Bacillariophyta</taxon>
        <taxon>Coscinodiscophyceae</taxon>
        <taxon>Thalassiosirophycidae</taxon>
        <taxon>Thalassiosirales</taxon>
        <taxon>Skeletonemataceae</taxon>
        <taxon>Skeletonema</taxon>
        <taxon>Skeletonema marinoi-dohrnii complex</taxon>
    </lineage>
</organism>
<dbReference type="InterPro" id="IPR046341">
    <property type="entry name" value="SET_dom_sf"/>
</dbReference>
<gene>
    <name evidence="1" type="ORF">QTG54_015060</name>
</gene>
<evidence type="ECO:0000313" key="2">
    <source>
        <dbReference type="Proteomes" id="UP001224775"/>
    </source>
</evidence>
<comment type="caution">
    <text evidence="1">The sequence shown here is derived from an EMBL/GenBank/DDBJ whole genome shotgun (WGS) entry which is preliminary data.</text>
</comment>
<dbReference type="SUPFAM" id="SSF82199">
    <property type="entry name" value="SET domain"/>
    <property type="match status" value="1"/>
</dbReference>
<sequence length="260" mass="29733">MATNGIRRRTGRKAALHLAMYVLCLLSAYGLGFYSRDFLLEFAKALDPTVEFKLLQTKKSSSSMQERWESYSFDQIYDHYECKAQAEDKSKPIPSLAQWLFLRKQYKEFVDDTISFDDPIPPTMGYSYDESHNTPPFYAKLDPERGRGLYASRNIKRLEVVHHWSGHDVTFPDAYAFRQFVYSLPKRMACDVVDWAWSRKISGDNGPEVICLSINIASLMNSGDGPGEVNVSINSSTSDSFFATRDIGKDEEILTHFVRT</sequence>
<keyword evidence="2" id="KW-1185">Reference proteome</keyword>